<dbReference type="AlphaFoldDB" id="A0AAD3DLZ8"/>
<evidence type="ECO:0000259" key="7">
    <source>
        <dbReference type="PROSITE" id="PS51050"/>
    </source>
</evidence>
<comment type="caution">
    <text evidence="8">The sequence shown here is derived from an EMBL/GenBank/DDBJ whole genome shotgun (WGS) entry which is preliminary data.</text>
</comment>
<name>A0AAD3DLZ8_9CHLO</name>
<proteinExistence type="predicted"/>
<feature type="domain" description="CW-type" evidence="7">
    <location>
        <begin position="302"/>
        <end position="356"/>
    </location>
</feature>
<evidence type="ECO:0000256" key="2">
    <source>
        <dbReference type="ARBA" id="ARBA00022771"/>
    </source>
</evidence>
<sequence length="358" mass="39062">GWRRLLRVCAACEEGGGQLSCVSCRRSCHTLCLRPPFLSPADMPPGHVWRCGQCGADNATAEAQRGPGGGAGGRAGGAAAAAGAGGEEAEEGGGRKGRTEDMERMGLTPDWIITAGAFSVFQLPRPTASHPFIRGLLDPCTNSKSHPNIPAEVLYDKHDDGLCLSNPWSGYYVILNPEFTSQTQWRFVNRAIDEVEGGEVPGVLLVCRNSTDTAYFQRLRPYPRVMLRRTSARFKDYDKTPIGFGVAVFCIAAAGPQRAPLYQRFVDAFGDWGEPNIPIDSAFVSSPVFCQLLERLTQHATRHLRDNWVQCSACSKWRIVSYEVFQRLEGDTDEEAQWTCAQLGSGGCGRAQTRAEAE</sequence>
<keyword evidence="2 4" id="KW-0863">Zinc-finger</keyword>
<feature type="compositionally biased region" description="Basic and acidic residues" evidence="5">
    <location>
        <begin position="92"/>
        <end position="101"/>
    </location>
</feature>
<dbReference type="InterPro" id="IPR013083">
    <property type="entry name" value="Znf_RING/FYVE/PHD"/>
</dbReference>
<evidence type="ECO:0000313" key="8">
    <source>
        <dbReference type="EMBL" id="GFR43232.1"/>
    </source>
</evidence>
<protein>
    <recommendedName>
        <fullName evidence="10">Zinc finger PHD-type domain-containing protein</fullName>
    </recommendedName>
</protein>
<accession>A0AAD3DLZ8</accession>
<dbReference type="InterPro" id="IPR011011">
    <property type="entry name" value="Znf_FYVE_PHD"/>
</dbReference>
<feature type="compositionally biased region" description="Gly residues" evidence="5">
    <location>
        <begin position="66"/>
        <end position="76"/>
    </location>
</feature>
<dbReference type="InterPro" id="IPR019787">
    <property type="entry name" value="Znf_PHD-finger"/>
</dbReference>
<evidence type="ECO:0000256" key="1">
    <source>
        <dbReference type="ARBA" id="ARBA00022723"/>
    </source>
</evidence>
<evidence type="ECO:0000313" key="9">
    <source>
        <dbReference type="Proteomes" id="UP001054857"/>
    </source>
</evidence>
<reference evidence="8 9" key="1">
    <citation type="journal article" date="2021" name="Sci. Rep.">
        <title>Genome sequencing of the multicellular alga Astrephomene provides insights into convergent evolution of germ-soma differentiation.</title>
        <authorList>
            <person name="Yamashita S."/>
            <person name="Yamamoto K."/>
            <person name="Matsuzaki R."/>
            <person name="Suzuki S."/>
            <person name="Yamaguchi H."/>
            <person name="Hirooka S."/>
            <person name="Minakuchi Y."/>
            <person name="Miyagishima S."/>
            <person name="Kawachi M."/>
            <person name="Toyoda A."/>
            <person name="Nozaki H."/>
        </authorList>
    </citation>
    <scope>NUCLEOTIDE SEQUENCE [LARGE SCALE GENOMIC DNA]</scope>
    <source>
        <strain evidence="8 9">NIES-4017</strain>
    </source>
</reference>
<dbReference type="Proteomes" id="UP001054857">
    <property type="component" value="Unassembled WGS sequence"/>
</dbReference>
<feature type="non-terminal residue" evidence="8">
    <location>
        <position position="1"/>
    </location>
</feature>
<evidence type="ECO:0000256" key="3">
    <source>
        <dbReference type="ARBA" id="ARBA00022833"/>
    </source>
</evidence>
<dbReference type="Gene3D" id="3.30.40.10">
    <property type="entry name" value="Zinc/RING finger domain, C3HC4 (zinc finger)"/>
    <property type="match status" value="1"/>
</dbReference>
<dbReference type="InterPro" id="IPR011124">
    <property type="entry name" value="Znf_CW"/>
</dbReference>
<dbReference type="GO" id="GO:0008270">
    <property type="term" value="F:zinc ion binding"/>
    <property type="evidence" value="ECO:0007669"/>
    <property type="project" value="UniProtKB-KW"/>
</dbReference>
<dbReference type="Gene3D" id="3.30.40.100">
    <property type="match status" value="1"/>
</dbReference>
<organism evidence="8 9">
    <name type="scientific">Astrephomene gubernaculifera</name>
    <dbReference type="NCBI Taxonomy" id="47775"/>
    <lineage>
        <taxon>Eukaryota</taxon>
        <taxon>Viridiplantae</taxon>
        <taxon>Chlorophyta</taxon>
        <taxon>core chlorophytes</taxon>
        <taxon>Chlorophyceae</taxon>
        <taxon>CS clade</taxon>
        <taxon>Chlamydomonadales</taxon>
        <taxon>Astrephomenaceae</taxon>
        <taxon>Astrephomene</taxon>
    </lineage>
</organism>
<evidence type="ECO:0008006" key="10">
    <source>
        <dbReference type="Google" id="ProtNLM"/>
    </source>
</evidence>
<dbReference type="SUPFAM" id="SSF57903">
    <property type="entry name" value="FYVE/PHD zinc finger"/>
    <property type="match status" value="1"/>
</dbReference>
<evidence type="ECO:0000256" key="4">
    <source>
        <dbReference type="PROSITE-ProRule" id="PRU00146"/>
    </source>
</evidence>
<keyword evidence="1" id="KW-0479">Metal-binding</keyword>
<gene>
    <name evidence="8" type="ORF">Agub_g4291</name>
</gene>
<evidence type="ECO:0000259" key="6">
    <source>
        <dbReference type="PROSITE" id="PS50016"/>
    </source>
</evidence>
<dbReference type="PROSITE" id="PS50016">
    <property type="entry name" value="ZF_PHD_2"/>
    <property type="match status" value="1"/>
</dbReference>
<feature type="domain" description="PHD-type" evidence="6">
    <location>
        <begin position="6"/>
        <end position="57"/>
    </location>
</feature>
<feature type="region of interest" description="Disordered" evidence="5">
    <location>
        <begin position="61"/>
        <end position="101"/>
    </location>
</feature>
<dbReference type="InterPro" id="IPR001965">
    <property type="entry name" value="Znf_PHD"/>
</dbReference>
<feature type="non-terminal residue" evidence="8">
    <location>
        <position position="358"/>
    </location>
</feature>
<dbReference type="SMART" id="SM00249">
    <property type="entry name" value="PHD"/>
    <property type="match status" value="1"/>
</dbReference>
<dbReference type="PROSITE" id="PS51050">
    <property type="entry name" value="ZF_CW"/>
    <property type="match status" value="1"/>
</dbReference>
<dbReference type="EMBL" id="BMAR01000005">
    <property type="protein sequence ID" value="GFR43232.1"/>
    <property type="molecule type" value="Genomic_DNA"/>
</dbReference>
<keyword evidence="9" id="KW-1185">Reference proteome</keyword>
<evidence type="ECO:0000256" key="5">
    <source>
        <dbReference type="SAM" id="MobiDB-lite"/>
    </source>
</evidence>
<keyword evidence="3" id="KW-0862">Zinc</keyword>
<dbReference type="Pfam" id="PF07496">
    <property type="entry name" value="zf-CW"/>
    <property type="match status" value="1"/>
</dbReference>